<dbReference type="HAMAP" id="MF_02087">
    <property type="entry name" value="PLP_homeostasis"/>
    <property type="match status" value="1"/>
</dbReference>
<reference evidence="7" key="1">
    <citation type="submission" date="2016-10" db="EMBL/GenBank/DDBJ databases">
        <authorList>
            <person name="Varghese N."/>
            <person name="Submissions S."/>
        </authorList>
    </citation>
    <scope>NUCLEOTIDE SEQUENCE [LARGE SCALE GENOMIC DNA]</scope>
    <source>
        <strain evidence="7">CGMCC 1.4250</strain>
    </source>
</reference>
<dbReference type="InterPro" id="IPR029066">
    <property type="entry name" value="PLP-binding_barrel"/>
</dbReference>
<organism evidence="6 7">
    <name type="scientific">Gracilibacillus orientalis</name>
    <dbReference type="NCBI Taxonomy" id="334253"/>
    <lineage>
        <taxon>Bacteria</taxon>
        <taxon>Bacillati</taxon>
        <taxon>Bacillota</taxon>
        <taxon>Bacilli</taxon>
        <taxon>Bacillales</taxon>
        <taxon>Bacillaceae</taxon>
        <taxon>Gracilibacillus</taxon>
    </lineage>
</organism>
<dbReference type="FunFam" id="3.20.20.10:FF:000011">
    <property type="entry name" value="Pyridoxal phosphate homeostasis protein"/>
    <property type="match status" value="1"/>
</dbReference>
<dbReference type="PANTHER" id="PTHR10146">
    <property type="entry name" value="PROLINE SYNTHETASE CO-TRANSCRIBED BACTERIAL HOMOLOG PROTEIN"/>
    <property type="match status" value="1"/>
</dbReference>
<dbReference type="RefSeq" id="WP_091483924.1">
    <property type="nucleotide sequence ID" value="NZ_FOTR01000006.1"/>
</dbReference>
<dbReference type="AlphaFoldDB" id="A0A1I4M942"/>
<evidence type="ECO:0000313" key="7">
    <source>
        <dbReference type="Proteomes" id="UP000198565"/>
    </source>
</evidence>
<evidence type="ECO:0000256" key="1">
    <source>
        <dbReference type="ARBA" id="ARBA00022898"/>
    </source>
</evidence>
<accession>A0A1I4M942</accession>
<feature type="modified residue" description="N6-(pyridoxal phosphate)lysine" evidence="2 3">
    <location>
        <position position="35"/>
    </location>
</feature>
<evidence type="ECO:0000313" key="6">
    <source>
        <dbReference type="EMBL" id="SFL99714.1"/>
    </source>
</evidence>
<dbReference type="Proteomes" id="UP000198565">
    <property type="component" value="Unassembled WGS sequence"/>
</dbReference>
<comment type="cofactor">
    <cofactor evidence="3">
        <name>pyridoxal 5'-phosphate</name>
        <dbReference type="ChEBI" id="CHEBI:597326"/>
    </cofactor>
</comment>
<name>A0A1I4M942_9BACI</name>
<dbReference type="OrthoDB" id="9804072at2"/>
<sequence length="228" mass="25956">MTVAENLTQIQKNIKQACDKAGRNPEDITIIGVTKYVTIERALEAVQSGIRHVGENRLEGLLEKHQNIGEQAIWHFIGTLQSRKVKDVIHMIDYIHSLDRKSLAKEINKRTDKPVDCFVQVNVSGEESKHGLQPENIETFIDMLRNYPNIRVVGLMTMAPHLDDENVLRDIFRSLHKLKSNIQDKRWTHAPCQYLSMGMSNDYQTAIEEGATHIRIGSSLVGPYEEQG</sequence>
<dbReference type="SUPFAM" id="SSF51419">
    <property type="entry name" value="PLP-binding barrel"/>
    <property type="match status" value="1"/>
</dbReference>
<evidence type="ECO:0000256" key="4">
    <source>
        <dbReference type="RuleBase" id="RU004514"/>
    </source>
</evidence>
<comment type="similarity">
    <text evidence="2 4">Belongs to the pyridoxal phosphate-binding protein YggS/PROSC family.</text>
</comment>
<gene>
    <name evidence="6" type="ORF">SAMN04487943_106104</name>
</gene>
<dbReference type="GO" id="GO:0030170">
    <property type="term" value="F:pyridoxal phosphate binding"/>
    <property type="evidence" value="ECO:0007669"/>
    <property type="project" value="UniProtKB-UniRule"/>
</dbReference>
<proteinExistence type="inferred from homology"/>
<comment type="function">
    <text evidence="2">Pyridoxal 5'-phosphate (PLP)-binding protein, which is involved in PLP homeostasis.</text>
</comment>
<evidence type="ECO:0000256" key="3">
    <source>
        <dbReference type="PIRSR" id="PIRSR004848-1"/>
    </source>
</evidence>
<dbReference type="EMBL" id="FOTR01000006">
    <property type="protein sequence ID" value="SFL99714.1"/>
    <property type="molecule type" value="Genomic_DNA"/>
</dbReference>
<dbReference type="PANTHER" id="PTHR10146:SF14">
    <property type="entry name" value="PYRIDOXAL PHOSPHATE HOMEOSTASIS PROTEIN"/>
    <property type="match status" value="1"/>
</dbReference>
<dbReference type="InterPro" id="IPR011078">
    <property type="entry name" value="PyrdxlP_homeostasis"/>
</dbReference>
<dbReference type="NCBIfam" id="TIGR00044">
    <property type="entry name" value="YggS family pyridoxal phosphate-dependent enzyme"/>
    <property type="match status" value="1"/>
</dbReference>
<dbReference type="STRING" id="334253.SAMN04487943_106104"/>
<dbReference type="CDD" id="cd00635">
    <property type="entry name" value="PLPDE_III_YBL036c_like"/>
    <property type="match status" value="1"/>
</dbReference>
<keyword evidence="1 2" id="KW-0663">Pyridoxal phosphate</keyword>
<dbReference type="Gene3D" id="3.20.20.10">
    <property type="entry name" value="Alanine racemase"/>
    <property type="match status" value="1"/>
</dbReference>
<keyword evidence="7" id="KW-1185">Reference proteome</keyword>
<dbReference type="InterPro" id="IPR001608">
    <property type="entry name" value="Ala_racemase_N"/>
</dbReference>
<evidence type="ECO:0000259" key="5">
    <source>
        <dbReference type="Pfam" id="PF01168"/>
    </source>
</evidence>
<dbReference type="Pfam" id="PF01168">
    <property type="entry name" value="Ala_racemase_N"/>
    <property type="match status" value="1"/>
</dbReference>
<dbReference type="PROSITE" id="PS01211">
    <property type="entry name" value="UPF0001"/>
    <property type="match status" value="1"/>
</dbReference>
<evidence type="ECO:0000256" key="2">
    <source>
        <dbReference type="HAMAP-Rule" id="MF_02087"/>
    </source>
</evidence>
<protein>
    <recommendedName>
        <fullName evidence="2">Pyridoxal phosphate homeostasis protein</fullName>
        <shortName evidence="2">PLP homeostasis protein</shortName>
    </recommendedName>
</protein>
<dbReference type="PIRSF" id="PIRSF004848">
    <property type="entry name" value="YBL036c_PLPDEIII"/>
    <property type="match status" value="1"/>
</dbReference>
<feature type="domain" description="Alanine racemase N-terminal" evidence="5">
    <location>
        <begin position="6"/>
        <end position="223"/>
    </location>
</feature>